<dbReference type="OMA" id="HKINIRE"/>
<reference evidence="2 3" key="1">
    <citation type="submission" date="2020-04" db="EMBL/GenBank/DDBJ databases">
        <title>Plant Genome Project.</title>
        <authorList>
            <person name="Zhang R.-G."/>
        </authorList>
    </citation>
    <scope>NUCLEOTIDE SEQUENCE [LARGE SCALE GENOMIC DNA]</scope>
    <source>
        <strain evidence="2">YNK0</strain>
        <tissue evidence="2">Leaf</tissue>
    </source>
</reference>
<evidence type="ECO:0000313" key="2">
    <source>
        <dbReference type="EMBL" id="KAF8393529.1"/>
    </source>
</evidence>
<proteinExistence type="predicted"/>
<gene>
    <name evidence="2" type="ORF">HHK36_021773</name>
</gene>
<accession>A0A835DAY6</accession>
<name>A0A835DAY6_TETSI</name>
<comment type="caution">
    <text evidence="2">The sequence shown here is derived from an EMBL/GenBank/DDBJ whole genome shotgun (WGS) entry which is preliminary data.</text>
</comment>
<keyword evidence="3" id="KW-1185">Reference proteome</keyword>
<dbReference type="EMBL" id="JABCRI010000015">
    <property type="protein sequence ID" value="KAF8393529.1"/>
    <property type="molecule type" value="Genomic_DNA"/>
</dbReference>
<dbReference type="OrthoDB" id="1939272at2759"/>
<dbReference type="Proteomes" id="UP000655225">
    <property type="component" value="Unassembled WGS sequence"/>
</dbReference>
<organism evidence="2 3">
    <name type="scientific">Tetracentron sinense</name>
    <name type="common">Spur-leaf</name>
    <dbReference type="NCBI Taxonomy" id="13715"/>
    <lineage>
        <taxon>Eukaryota</taxon>
        <taxon>Viridiplantae</taxon>
        <taxon>Streptophyta</taxon>
        <taxon>Embryophyta</taxon>
        <taxon>Tracheophyta</taxon>
        <taxon>Spermatophyta</taxon>
        <taxon>Magnoliopsida</taxon>
        <taxon>Trochodendrales</taxon>
        <taxon>Trochodendraceae</taxon>
        <taxon>Tetracentron</taxon>
    </lineage>
</organism>
<evidence type="ECO:0000256" key="1">
    <source>
        <dbReference type="SAM" id="MobiDB-lite"/>
    </source>
</evidence>
<protein>
    <submittedName>
        <fullName evidence="2">Uncharacterized protein</fullName>
    </submittedName>
</protein>
<feature type="compositionally biased region" description="Low complexity" evidence="1">
    <location>
        <begin position="345"/>
        <end position="358"/>
    </location>
</feature>
<feature type="region of interest" description="Disordered" evidence="1">
    <location>
        <begin position="207"/>
        <end position="233"/>
    </location>
</feature>
<evidence type="ECO:0000313" key="3">
    <source>
        <dbReference type="Proteomes" id="UP000655225"/>
    </source>
</evidence>
<feature type="region of interest" description="Disordered" evidence="1">
    <location>
        <begin position="292"/>
        <end position="320"/>
    </location>
</feature>
<feature type="region of interest" description="Disordered" evidence="1">
    <location>
        <begin position="335"/>
        <end position="374"/>
    </location>
</feature>
<dbReference type="PANTHER" id="PTHR36810:SF1">
    <property type="entry name" value="OS05G0232200 PROTEIN"/>
    <property type="match status" value="1"/>
</dbReference>
<dbReference type="AlphaFoldDB" id="A0A835DAY6"/>
<feature type="region of interest" description="Disordered" evidence="1">
    <location>
        <begin position="118"/>
        <end position="141"/>
    </location>
</feature>
<feature type="compositionally biased region" description="Polar residues" evidence="1">
    <location>
        <begin position="309"/>
        <end position="320"/>
    </location>
</feature>
<sequence length="673" mass="73649">MPGTIQVSVLDLMGFPTSSSSSSISIKVSMGKREYQTWDKGDFSFPLMSLRDNLIVTLQDADGNELSRTGVETLSVVEKGFWDDLFPLEGGGHLHMKLQFTLSDEERQRIQIMRESALKKKQGELPSSSLRHSESAPTFDDNVSTSLSLNHAISGSVPAYLYKTIKLYLDVTTPAFSQDSQESLLQIEAVNAAEVSIQGGSISNPVSCGEDAQSGLENREGTPLDYGSEGTSSMGQQSQEVEILHLTEVNHDEFVEKIETQSPPTDVAVRAISLQEALDYQLGFSKSFVAENKKSNSNPLEEDRAPSPEKQSSLDKTPSNVRKMISDFELAQGLRPRLNLPTTTSESGKIGIEGSSKGPSLKEASTEKTKPTQQISGRGENYFLTGRLWESQQTPTYIRKNGDRIGFDRASDRMLSSQSTRNLEECGAKLTQPKEANPIVENKFKLVHKEEIKNEEKTSPEDLVRLSTAEAATASTRMPDGHAGTDQLCSSFTHQQDSVGILILEESGSRTCAKDSHKINIREATNENQKFVAYSEDEHCPFEILGSGIFPDGTRHLCITTGGKQARDLVGGCGIYAESHQRKMSLSGPEAVKEHNIHGDTDIEVNKDEKTSHNLRKLELENSAGVKTSGLTGQVCLVSGVDLIFGSTCPDVESLDEYVSNSFEIKGMTIDTT</sequence>
<dbReference type="PANTHER" id="PTHR36810">
    <property type="entry name" value="BNACNNG47150D PROTEIN"/>
    <property type="match status" value="1"/>
</dbReference>